<keyword evidence="8" id="KW-0239">DNA-directed DNA polymerase</keyword>
<evidence type="ECO:0000256" key="9">
    <source>
        <dbReference type="ARBA" id="ARBA00023125"/>
    </source>
</evidence>
<dbReference type="GO" id="GO:0003887">
    <property type="term" value="F:DNA-directed DNA polymerase activity"/>
    <property type="evidence" value="ECO:0007669"/>
    <property type="project" value="UniProtKB-KW"/>
</dbReference>
<feature type="domain" description="DNA polymerase III beta sliding clamp central" evidence="13">
    <location>
        <begin position="146"/>
        <end position="267"/>
    </location>
</feature>
<evidence type="ECO:0000256" key="6">
    <source>
        <dbReference type="ARBA" id="ARBA00022695"/>
    </source>
</evidence>
<keyword evidence="7" id="KW-0235">DNA replication</keyword>
<feature type="region of interest" description="Disordered" evidence="12">
    <location>
        <begin position="395"/>
        <end position="430"/>
    </location>
</feature>
<comment type="similarity">
    <text evidence="2">Belongs to the beta sliding clamp family.</text>
</comment>
<dbReference type="InterPro" id="IPR046938">
    <property type="entry name" value="DNA_clamp_sf"/>
</dbReference>
<evidence type="ECO:0000256" key="4">
    <source>
        <dbReference type="ARBA" id="ARBA00022490"/>
    </source>
</evidence>
<proteinExistence type="inferred from homology"/>
<evidence type="ECO:0000313" key="15">
    <source>
        <dbReference type="Proteomes" id="UP000280296"/>
    </source>
</evidence>
<dbReference type="SUPFAM" id="SSF55979">
    <property type="entry name" value="DNA clamp"/>
    <property type="match status" value="2"/>
</dbReference>
<evidence type="ECO:0000256" key="2">
    <source>
        <dbReference type="ARBA" id="ARBA00010752"/>
    </source>
</evidence>
<dbReference type="Gene3D" id="3.10.150.10">
    <property type="entry name" value="DNA Polymerase III, subunit A, domain 2"/>
    <property type="match status" value="1"/>
</dbReference>
<protein>
    <recommendedName>
        <fullName evidence="3">Beta sliding clamp</fullName>
    </recommendedName>
    <alternativeName>
        <fullName evidence="11">Beta-clamp processivity factor</fullName>
    </alternativeName>
    <alternativeName>
        <fullName evidence="10">DNA polymerase III beta sliding clamp subunit</fullName>
    </alternativeName>
</protein>
<dbReference type="RefSeq" id="WP_126727260.1">
    <property type="nucleotide sequence ID" value="NZ_RYZH01000048.1"/>
</dbReference>
<keyword evidence="6" id="KW-0548">Nucleotidyltransferase</keyword>
<evidence type="ECO:0000256" key="12">
    <source>
        <dbReference type="SAM" id="MobiDB-lite"/>
    </source>
</evidence>
<dbReference type="GO" id="GO:0005737">
    <property type="term" value="C:cytoplasm"/>
    <property type="evidence" value="ECO:0007669"/>
    <property type="project" value="UniProtKB-SubCell"/>
</dbReference>
<gene>
    <name evidence="14" type="ORF">TsocGM_20135</name>
</gene>
<dbReference type="AlphaFoldDB" id="A0A432MF67"/>
<dbReference type="PANTHER" id="PTHR30478:SF0">
    <property type="entry name" value="BETA SLIDING CLAMP"/>
    <property type="match status" value="1"/>
</dbReference>
<sequence length="430" mass="47019">MFHARLNPRTFTPRYNAVLGLVARRFPKAILQTVQLEAIGDGRGFLRASDFEAWAEVEVPLADVLEPGVVQLPEQFPKLLKEASKAASIRVEEVPVETIPAKPDPNARTRKLVIETRASTSSLATFDPEQFPTRQDEPVRTLVEIASWRLVRLIHRTQFAVDEDSTRYALGGMAIEADGGQLHLIATDGRRLSHAFEPATGGLTPAAGTEDRPLAPVVPRKALRALAAVLEAMAPTSVRLGFTEVGKLIAEAKGLRFIAKQIEGRFPSWKQVFPEEPSATAARVLDAPRLAKALREALKLTTRSSRAVKFTLHGHVVRLDVDNDDATFASEVAAVVQNVSADREQPASVSLDVSYLVSFLDALGRAEFTLRFPAEKGQPLLCETPGSEDGVRFLLMPMDRDEPAAPKQEQAPSSDQDEPTTEEARQSKTA</sequence>
<dbReference type="Pfam" id="PF02767">
    <property type="entry name" value="DNA_pol3_beta_2"/>
    <property type="match status" value="1"/>
</dbReference>
<dbReference type="Gene3D" id="3.70.10.10">
    <property type="match status" value="1"/>
</dbReference>
<comment type="caution">
    <text evidence="14">The sequence shown here is derived from an EMBL/GenBank/DDBJ whole genome shotgun (WGS) entry which is preliminary data.</text>
</comment>
<evidence type="ECO:0000256" key="5">
    <source>
        <dbReference type="ARBA" id="ARBA00022679"/>
    </source>
</evidence>
<organism evidence="14 15">
    <name type="scientific">Tautonia sociabilis</name>
    <dbReference type="NCBI Taxonomy" id="2080755"/>
    <lineage>
        <taxon>Bacteria</taxon>
        <taxon>Pseudomonadati</taxon>
        <taxon>Planctomycetota</taxon>
        <taxon>Planctomycetia</taxon>
        <taxon>Isosphaerales</taxon>
        <taxon>Isosphaeraceae</taxon>
        <taxon>Tautonia</taxon>
    </lineage>
</organism>
<dbReference type="OrthoDB" id="8421503at2"/>
<evidence type="ECO:0000256" key="7">
    <source>
        <dbReference type="ARBA" id="ARBA00022705"/>
    </source>
</evidence>
<dbReference type="GO" id="GO:0009360">
    <property type="term" value="C:DNA polymerase III complex"/>
    <property type="evidence" value="ECO:0007669"/>
    <property type="project" value="InterPro"/>
</dbReference>
<evidence type="ECO:0000256" key="1">
    <source>
        <dbReference type="ARBA" id="ARBA00004496"/>
    </source>
</evidence>
<dbReference type="GO" id="GO:0006271">
    <property type="term" value="P:DNA strand elongation involved in DNA replication"/>
    <property type="evidence" value="ECO:0007669"/>
    <property type="project" value="TreeGrafter"/>
</dbReference>
<keyword evidence="9" id="KW-0238">DNA-binding</keyword>
<dbReference type="SMART" id="SM00480">
    <property type="entry name" value="POL3Bc"/>
    <property type="match status" value="1"/>
</dbReference>
<dbReference type="GO" id="GO:0008408">
    <property type="term" value="F:3'-5' exonuclease activity"/>
    <property type="evidence" value="ECO:0007669"/>
    <property type="project" value="InterPro"/>
</dbReference>
<comment type="subcellular location">
    <subcellularLocation>
        <location evidence="1">Cytoplasm</location>
    </subcellularLocation>
</comment>
<dbReference type="EMBL" id="RYZH01000048">
    <property type="protein sequence ID" value="RUL84587.1"/>
    <property type="molecule type" value="Genomic_DNA"/>
</dbReference>
<evidence type="ECO:0000313" key="14">
    <source>
        <dbReference type="EMBL" id="RUL84587.1"/>
    </source>
</evidence>
<evidence type="ECO:0000256" key="11">
    <source>
        <dbReference type="ARBA" id="ARBA00033276"/>
    </source>
</evidence>
<dbReference type="GO" id="GO:0003677">
    <property type="term" value="F:DNA binding"/>
    <property type="evidence" value="ECO:0007669"/>
    <property type="project" value="UniProtKB-KW"/>
</dbReference>
<reference evidence="14 15" key="2">
    <citation type="submission" date="2019-01" db="EMBL/GenBank/DDBJ databases">
        <title>Tautonia sociabilis, a novel thermotolerant planctomycete of Isosphaeraceae family, isolated from a 4000 m deep subterranean habitat.</title>
        <authorList>
            <person name="Kovaleva O.L."/>
            <person name="Elcheninov A.G."/>
            <person name="Van Heerden E."/>
            <person name="Toshchakov S.V."/>
            <person name="Novikov A."/>
            <person name="Bonch-Osmolovskaya E.A."/>
            <person name="Kublanov I.V."/>
        </authorList>
    </citation>
    <scope>NUCLEOTIDE SEQUENCE [LARGE SCALE GENOMIC DNA]</scope>
    <source>
        <strain evidence="14 15">GM2012</strain>
    </source>
</reference>
<dbReference type="InterPro" id="IPR022637">
    <property type="entry name" value="DNA_polIII_beta_cen"/>
</dbReference>
<name>A0A432MF67_9BACT</name>
<evidence type="ECO:0000259" key="13">
    <source>
        <dbReference type="Pfam" id="PF02767"/>
    </source>
</evidence>
<accession>A0A432MF67</accession>
<dbReference type="PANTHER" id="PTHR30478">
    <property type="entry name" value="DNA POLYMERASE III SUBUNIT BETA"/>
    <property type="match status" value="1"/>
</dbReference>
<evidence type="ECO:0000256" key="10">
    <source>
        <dbReference type="ARBA" id="ARBA00030988"/>
    </source>
</evidence>
<dbReference type="Proteomes" id="UP000280296">
    <property type="component" value="Unassembled WGS sequence"/>
</dbReference>
<keyword evidence="4" id="KW-0963">Cytoplasm</keyword>
<keyword evidence="5" id="KW-0808">Transferase</keyword>
<reference evidence="14 15" key="1">
    <citation type="submission" date="2018-12" db="EMBL/GenBank/DDBJ databases">
        <authorList>
            <person name="Toschakov S.V."/>
        </authorList>
    </citation>
    <scope>NUCLEOTIDE SEQUENCE [LARGE SCALE GENOMIC DNA]</scope>
    <source>
        <strain evidence="14 15">GM2012</strain>
    </source>
</reference>
<keyword evidence="15" id="KW-1185">Reference proteome</keyword>
<dbReference type="InterPro" id="IPR001001">
    <property type="entry name" value="DNA_polIII_beta"/>
</dbReference>
<evidence type="ECO:0000256" key="8">
    <source>
        <dbReference type="ARBA" id="ARBA00022932"/>
    </source>
</evidence>
<evidence type="ECO:0000256" key="3">
    <source>
        <dbReference type="ARBA" id="ARBA00021035"/>
    </source>
</evidence>
<dbReference type="CDD" id="cd00140">
    <property type="entry name" value="beta_clamp"/>
    <property type="match status" value="1"/>
</dbReference>